<dbReference type="EMBL" id="JNBY01000176">
    <property type="protein sequence ID" value="KDN80465.1"/>
    <property type="molecule type" value="Genomic_DNA"/>
</dbReference>
<proteinExistence type="predicted"/>
<evidence type="ECO:0000313" key="3">
    <source>
        <dbReference type="Proteomes" id="UP000027178"/>
    </source>
</evidence>
<gene>
    <name evidence="2" type="ORF">KCH_77970</name>
</gene>
<sequence length="70" mass="6570">MLRHGRWRGGPAAPGAGGRTGAVRGVKAGFGVPSGAGAQLGSGVVVVFDDGAVGGAWVDGDADAVDAAGP</sequence>
<protein>
    <submittedName>
        <fullName evidence="2">Uncharacterized protein</fullName>
    </submittedName>
</protein>
<accession>A0A066YRA6</accession>
<dbReference type="AlphaFoldDB" id="A0A066YRA6"/>
<name>A0A066YRA6_9ACTN</name>
<evidence type="ECO:0000313" key="2">
    <source>
        <dbReference type="EMBL" id="KDN80465.1"/>
    </source>
</evidence>
<dbReference type="HOGENOM" id="CLU_2752445_0_0_11"/>
<keyword evidence="3" id="KW-1185">Reference proteome</keyword>
<dbReference type="Proteomes" id="UP000027178">
    <property type="component" value="Unassembled WGS sequence"/>
</dbReference>
<feature type="region of interest" description="Disordered" evidence="1">
    <location>
        <begin position="1"/>
        <end position="23"/>
    </location>
</feature>
<organism evidence="2 3">
    <name type="scientific">Kitasatospora cheerisanensis KCTC 2395</name>
    <dbReference type="NCBI Taxonomy" id="1348663"/>
    <lineage>
        <taxon>Bacteria</taxon>
        <taxon>Bacillati</taxon>
        <taxon>Actinomycetota</taxon>
        <taxon>Actinomycetes</taxon>
        <taxon>Kitasatosporales</taxon>
        <taxon>Streptomycetaceae</taxon>
        <taxon>Kitasatospora</taxon>
    </lineage>
</organism>
<reference evidence="2 3" key="1">
    <citation type="submission" date="2014-05" db="EMBL/GenBank/DDBJ databases">
        <title>Draft Genome Sequence of Kitasatospora cheerisanensis KCTC 2395.</title>
        <authorList>
            <person name="Nam D.H."/>
        </authorList>
    </citation>
    <scope>NUCLEOTIDE SEQUENCE [LARGE SCALE GENOMIC DNA]</scope>
    <source>
        <strain evidence="2 3">KCTC 2395</strain>
    </source>
</reference>
<comment type="caution">
    <text evidence="2">The sequence shown here is derived from an EMBL/GenBank/DDBJ whole genome shotgun (WGS) entry which is preliminary data.</text>
</comment>
<evidence type="ECO:0000256" key="1">
    <source>
        <dbReference type="SAM" id="MobiDB-lite"/>
    </source>
</evidence>